<dbReference type="PROSITE" id="PS50006">
    <property type="entry name" value="FHA_DOMAIN"/>
    <property type="match status" value="1"/>
</dbReference>
<dbReference type="Gene3D" id="2.60.200.20">
    <property type="match status" value="1"/>
</dbReference>
<feature type="transmembrane region" description="Helical" evidence="1">
    <location>
        <begin position="150"/>
        <end position="171"/>
    </location>
</feature>
<keyword evidence="4" id="KW-1185">Reference proteome</keyword>
<keyword evidence="1" id="KW-0472">Membrane</keyword>
<feature type="transmembrane region" description="Helical" evidence="1">
    <location>
        <begin position="247"/>
        <end position="265"/>
    </location>
</feature>
<organism evidence="3 4">
    <name type="scientific">Massilia cellulosiltytica</name>
    <dbReference type="NCBI Taxonomy" id="2683234"/>
    <lineage>
        <taxon>Bacteria</taxon>
        <taxon>Pseudomonadati</taxon>
        <taxon>Pseudomonadota</taxon>
        <taxon>Betaproteobacteria</taxon>
        <taxon>Burkholderiales</taxon>
        <taxon>Oxalobacteraceae</taxon>
        <taxon>Telluria group</taxon>
        <taxon>Massilia</taxon>
    </lineage>
</organism>
<dbReference type="InterPro" id="IPR008984">
    <property type="entry name" value="SMAD_FHA_dom_sf"/>
</dbReference>
<dbReference type="Pfam" id="PF00498">
    <property type="entry name" value="FHA"/>
    <property type="match status" value="1"/>
</dbReference>
<dbReference type="SUPFAM" id="SSF49879">
    <property type="entry name" value="SMAD/FHA domain"/>
    <property type="match status" value="1"/>
</dbReference>
<evidence type="ECO:0000313" key="3">
    <source>
        <dbReference type="EMBL" id="MVW62731.1"/>
    </source>
</evidence>
<reference evidence="3 4" key="1">
    <citation type="submission" date="2019-12" db="EMBL/GenBank/DDBJ databases">
        <authorList>
            <person name="Li C."/>
            <person name="Zhao J."/>
        </authorList>
    </citation>
    <scope>NUCLEOTIDE SEQUENCE [LARGE SCALE GENOMIC DNA]</scope>
    <source>
        <strain evidence="3 4">NEAU-DD11</strain>
    </source>
</reference>
<accession>A0A7X3KA75</accession>
<dbReference type="InterPro" id="IPR000253">
    <property type="entry name" value="FHA_dom"/>
</dbReference>
<dbReference type="RefSeq" id="WP_056137095.1">
    <property type="nucleotide sequence ID" value="NZ_CP168562.1"/>
</dbReference>
<dbReference type="EMBL" id="WSES01000007">
    <property type="protein sequence ID" value="MVW62731.1"/>
    <property type="molecule type" value="Genomic_DNA"/>
</dbReference>
<sequence length="322" mass="34904">MNGPWFVELLARNGDVLHRQRVDGLPIRIGRGYDNDVILDDDYAAAAHAVVEQDASGRLLLHDLGTRNGIVIQGKRRQDAELTGGTVVRIGHTALRVRAADFPVVPELLDRTFHGWEGVLPAAAGLALAGGVALLARWLSDTEYFQLARYAEALAGGLAAALLWGGIWACANRLFARHARLGRHVFVFGCGAAALAGYALLGSTLGYALSAEGFTHYASHVATVLLAGMIYFHLCTIRPRNRTRYRWVCAGLAVLCSGLILAGNVQRTGRLSDELYMSVLMPPAIRVSPDHGVDEFMRDVEAMKGPLDRSRGRKPGDDEIND</sequence>
<feature type="transmembrane region" description="Helical" evidence="1">
    <location>
        <begin position="214"/>
        <end position="235"/>
    </location>
</feature>
<keyword evidence="1" id="KW-0812">Transmembrane</keyword>
<evidence type="ECO:0000259" key="2">
    <source>
        <dbReference type="PROSITE" id="PS50006"/>
    </source>
</evidence>
<protein>
    <submittedName>
        <fullName evidence="3">FHA domain-containing protein</fullName>
    </submittedName>
</protein>
<proteinExistence type="predicted"/>
<dbReference type="Proteomes" id="UP000443353">
    <property type="component" value="Unassembled WGS sequence"/>
</dbReference>
<dbReference type="AlphaFoldDB" id="A0A7X3KA75"/>
<gene>
    <name evidence="3" type="ORF">GPY61_22640</name>
</gene>
<feature type="domain" description="FHA" evidence="2">
    <location>
        <begin position="27"/>
        <end position="77"/>
    </location>
</feature>
<name>A0A7X3KA75_9BURK</name>
<comment type="caution">
    <text evidence="3">The sequence shown here is derived from an EMBL/GenBank/DDBJ whole genome shotgun (WGS) entry which is preliminary data.</text>
</comment>
<feature type="transmembrane region" description="Helical" evidence="1">
    <location>
        <begin position="118"/>
        <end position="138"/>
    </location>
</feature>
<dbReference type="SMART" id="SM00240">
    <property type="entry name" value="FHA"/>
    <property type="match status" value="1"/>
</dbReference>
<feature type="transmembrane region" description="Helical" evidence="1">
    <location>
        <begin position="183"/>
        <end position="208"/>
    </location>
</feature>
<evidence type="ECO:0000313" key="4">
    <source>
        <dbReference type="Proteomes" id="UP000443353"/>
    </source>
</evidence>
<keyword evidence="1" id="KW-1133">Transmembrane helix</keyword>
<evidence type="ECO:0000256" key="1">
    <source>
        <dbReference type="SAM" id="Phobius"/>
    </source>
</evidence>